<keyword evidence="2" id="KW-1185">Reference proteome</keyword>
<dbReference type="Gramene" id="OMERI10G04030.1">
    <property type="protein sequence ID" value="OMERI10G04030.1"/>
    <property type="gene ID" value="OMERI10G04030"/>
</dbReference>
<dbReference type="AlphaFoldDB" id="A0A0E0EWJ6"/>
<evidence type="ECO:0000313" key="1">
    <source>
        <dbReference type="EnsemblPlants" id="OMERI10G04030.1"/>
    </source>
</evidence>
<dbReference type="EnsemblPlants" id="OMERI10G04030.1">
    <property type="protein sequence ID" value="OMERI10G04030.1"/>
    <property type="gene ID" value="OMERI10G04030"/>
</dbReference>
<organism evidence="1">
    <name type="scientific">Oryza meridionalis</name>
    <dbReference type="NCBI Taxonomy" id="40149"/>
    <lineage>
        <taxon>Eukaryota</taxon>
        <taxon>Viridiplantae</taxon>
        <taxon>Streptophyta</taxon>
        <taxon>Embryophyta</taxon>
        <taxon>Tracheophyta</taxon>
        <taxon>Spermatophyta</taxon>
        <taxon>Magnoliopsida</taxon>
        <taxon>Liliopsida</taxon>
        <taxon>Poales</taxon>
        <taxon>Poaceae</taxon>
        <taxon>BOP clade</taxon>
        <taxon>Oryzoideae</taxon>
        <taxon>Oryzeae</taxon>
        <taxon>Oryzinae</taxon>
        <taxon>Oryza</taxon>
    </lineage>
</organism>
<proteinExistence type="predicted"/>
<reference evidence="1" key="1">
    <citation type="submission" date="2015-04" db="UniProtKB">
        <authorList>
            <consortium name="EnsemblPlants"/>
        </authorList>
    </citation>
    <scope>IDENTIFICATION</scope>
</reference>
<dbReference type="HOGENOM" id="CLU_2444621_0_0_1"/>
<reference evidence="1" key="2">
    <citation type="submission" date="2018-05" db="EMBL/GenBank/DDBJ databases">
        <title>OmerRS3 (Oryza meridionalis Reference Sequence Version 3).</title>
        <authorList>
            <person name="Zhang J."/>
            <person name="Kudrna D."/>
            <person name="Lee S."/>
            <person name="Talag J."/>
            <person name="Welchert J."/>
            <person name="Wing R.A."/>
        </authorList>
    </citation>
    <scope>NUCLEOTIDE SEQUENCE [LARGE SCALE GENOMIC DNA]</scope>
    <source>
        <strain evidence="1">cv. OR44</strain>
    </source>
</reference>
<name>A0A0E0EWJ6_9ORYZ</name>
<evidence type="ECO:0000313" key="2">
    <source>
        <dbReference type="Proteomes" id="UP000008021"/>
    </source>
</evidence>
<protein>
    <submittedName>
        <fullName evidence="1">Uncharacterized protein</fullName>
    </submittedName>
</protein>
<dbReference type="Proteomes" id="UP000008021">
    <property type="component" value="Chromosome 10"/>
</dbReference>
<sequence>MTRKKERWLARVDGEDGAPVLAVLGEGMHGRARSRRGEAARLATATAQRESAPVTLEVLLEEEEDGVFAGPCRGHSSGGLRV</sequence>
<accession>A0A0E0EWJ6</accession>